<evidence type="ECO:0000313" key="2">
    <source>
        <dbReference type="Proteomes" id="UP000305778"/>
    </source>
</evidence>
<sequence>MPDTMHEDLFKSARRWAQTALDAYTDPADHDFAVHHMAVADEHLSKSYLSSITEVLLVPDRPSIDDLLVLGGHEGKAGKGRAGLRTIGGAEAVARAEKVLGKPEPVNVIKAGRWFYPCAGIVCSSGRGWSGLLIQAAPGSLGGSG</sequence>
<gene>
    <name evidence="1" type="ORF">FCI23_54240</name>
</gene>
<comment type="caution">
    <text evidence="1">The sequence shown here is derived from an EMBL/GenBank/DDBJ whole genome shotgun (WGS) entry which is preliminary data.</text>
</comment>
<accession>A0A4U0RFZ9</accession>
<protein>
    <recommendedName>
        <fullName evidence="3">HEPN domain-containing protein</fullName>
    </recommendedName>
</protein>
<dbReference type="Proteomes" id="UP000305778">
    <property type="component" value="Unassembled WGS sequence"/>
</dbReference>
<dbReference type="AlphaFoldDB" id="A0A4U0RFZ9"/>
<feature type="non-terminal residue" evidence="1">
    <location>
        <position position="145"/>
    </location>
</feature>
<evidence type="ECO:0008006" key="3">
    <source>
        <dbReference type="Google" id="ProtNLM"/>
    </source>
</evidence>
<proteinExistence type="predicted"/>
<keyword evidence="2" id="KW-1185">Reference proteome</keyword>
<evidence type="ECO:0000313" key="1">
    <source>
        <dbReference type="EMBL" id="TJZ93652.1"/>
    </source>
</evidence>
<name>A0A4U0RFZ9_9ACTN</name>
<dbReference type="EMBL" id="SUMC01000243">
    <property type="protein sequence ID" value="TJZ93652.1"/>
    <property type="molecule type" value="Genomic_DNA"/>
</dbReference>
<reference evidence="1 2" key="1">
    <citation type="submission" date="2019-04" db="EMBL/GenBank/DDBJ databases">
        <title>Streptomyces oryziradicis sp. nov., a novel actinomycete isolated from rhizosphere soil of rice (Oryza sativa L.).</title>
        <authorList>
            <person name="Li C."/>
        </authorList>
    </citation>
    <scope>NUCLEOTIDE SEQUENCE [LARGE SCALE GENOMIC DNA]</scope>
    <source>
        <strain evidence="1 2">NEAU-C40</strain>
    </source>
</reference>
<organism evidence="1 2">
    <name type="scientific">Actinacidiphila oryziradicis</name>
    <dbReference type="NCBI Taxonomy" id="2571141"/>
    <lineage>
        <taxon>Bacteria</taxon>
        <taxon>Bacillati</taxon>
        <taxon>Actinomycetota</taxon>
        <taxon>Actinomycetes</taxon>
        <taxon>Kitasatosporales</taxon>
        <taxon>Streptomycetaceae</taxon>
        <taxon>Actinacidiphila</taxon>
    </lineage>
</organism>